<feature type="compositionally biased region" description="Low complexity" evidence="2">
    <location>
        <begin position="139"/>
        <end position="153"/>
    </location>
</feature>
<dbReference type="SUPFAM" id="SSF46565">
    <property type="entry name" value="Chaperone J-domain"/>
    <property type="match status" value="1"/>
</dbReference>
<dbReference type="PROSITE" id="PS50076">
    <property type="entry name" value="DNAJ_2"/>
    <property type="match status" value="1"/>
</dbReference>
<dbReference type="PANTHER" id="PTHR44137:SF32">
    <property type="entry name" value="DNAJ HEAT SHOCK AMINO-TERMINAL DOMAIN PROTEIN"/>
    <property type="match status" value="1"/>
</dbReference>
<accession>A0AAD4XWQ1</accession>
<feature type="region of interest" description="Disordered" evidence="2">
    <location>
        <begin position="236"/>
        <end position="297"/>
    </location>
</feature>
<dbReference type="Proteomes" id="UP001202328">
    <property type="component" value="Unassembled WGS sequence"/>
</dbReference>
<dbReference type="Pfam" id="PF23551">
    <property type="entry name" value="Zn_ribbon_20"/>
    <property type="match status" value="1"/>
</dbReference>
<feature type="compositionally biased region" description="Basic and acidic residues" evidence="2">
    <location>
        <begin position="321"/>
        <end position="336"/>
    </location>
</feature>
<feature type="region of interest" description="Disordered" evidence="2">
    <location>
        <begin position="448"/>
        <end position="470"/>
    </location>
</feature>
<keyword evidence="1" id="KW-0175">Coiled coil</keyword>
<dbReference type="InterPro" id="IPR056988">
    <property type="entry name" value="Zn_ribbon_pln"/>
</dbReference>
<protein>
    <recommendedName>
        <fullName evidence="3">J domain-containing protein</fullName>
    </recommendedName>
</protein>
<feature type="compositionally biased region" description="Polar residues" evidence="2">
    <location>
        <begin position="277"/>
        <end position="288"/>
    </location>
</feature>
<feature type="compositionally biased region" description="Basic and acidic residues" evidence="2">
    <location>
        <begin position="970"/>
        <end position="1002"/>
    </location>
</feature>
<dbReference type="InterPro" id="IPR001623">
    <property type="entry name" value="DnaJ_domain"/>
</dbReference>
<feature type="region of interest" description="Disordered" evidence="2">
    <location>
        <begin position="128"/>
        <end position="192"/>
    </location>
</feature>
<feature type="compositionally biased region" description="Polar residues" evidence="2">
    <location>
        <begin position="236"/>
        <end position="255"/>
    </location>
</feature>
<evidence type="ECO:0000256" key="1">
    <source>
        <dbReference type="SAM" id="Coils"/>
    </source>
</evidence>
<comment type="caution">
    <text evidence="4">The sequence shown here is derived from an EMBL/GenBank/DDBJ whole genome shotgun (WGS) entry which is preliminary data.</text>
</comment>
<proteinExistence type="predicted"/>
<dbReference type="PRINTS" id="PR00625">
    <property type="entry name" value="JDOMAIN"/>
</dbReference>
<dbReference type="EMBL" id="JAJJMB010002020">
    <property type="protein sequence ID" value="KAI3954157.1"/>
    <property type="molecule type" value="Genomic_DNA"/>
</dbReference>
<dbReference type="Gene3D" id="1.10.287.110">
    <property type="entry name" value="DnaJ domain"/>
    <property type="match status" value="1"/>
</dbReference>
<dbReference type="Pfam" id="PF11926">
    <property type="entry name" value="DUF3444"/>
    <property type="match status" value="1"/>
</dbReference>
<dbReference type="PROSITE" id="PS00636">
    <property type="entry name" value="DNAJ_1"/>
    <property type="match status" value="1"/>
</dbReference>
<feature type="compositionally biased region" description="Basic and acidic residues" evidence="2">
    <location>
        <begin position="448"/>
        <end position="467"/>
    </location>
</feature>
<feature type="compositionally biased region" description="Basic and acidic residues" evidence="2">
    <location>
        <begin position="915"/>
        <end position="939"/>
    </location>
</feature>
<feature type="compositionally biased region" description="Low complexity" evidence="2">
    <location>
        <begin position="256"/>
        <end position="274"/>
    </location>
</feature>
<gene>
    <name evidence="4" type="ORF">MKW98_017981</name>
</gene>
<evidence type="ECO:0000256" key="2">
    <source>
        <dbReference type="SAM" id="MobiDB-lite"/>
    </source>
</evidence>
<sequence length="1010" mass="112988">MECNRDEATRAKEIAERKFTARDVVGAKKFALKAQNLFPGLEGISQMLSTLDVHLSGENKIGDEADWYGILGVNPTADDDTVRKKYRKLALMLHPDKNKSIGAEGAFKLISEAWSLLSDKTKRITYDQRRSLKTSQQKVPSASGVSSAGPPGANGFQNFTTPSSNVKAHKTTTKAAPAPAPAPAPPRHSKPNTFWTACHRCKMQYEYLRVYQNHKLLCPNCHEPFLAVETQAPPVNASNASGHWQPPKQRQNSNHNSNKISGGSGRKSSSAAANMGSDPSNQSKWSPFSGTASGGSATSSAAAAAQAASVVQQAYEKVKREREEAQAAGRRQEALRKKNSHGSKRTASNSGAGTHDMKAKRRRNVDENAGKQTTSGAGMASGSGIMRNFLEKDRANSFSTNSLPNSTRDLSQLELRNMLIEKARRQICKKLDECKSAAAGMATEKEKAKTEVIKDREKEREEVKETASVEVGVSDQSKGIESVDVKKLSNGSPSIDTDSVVAETGARNTMSITVPDPDFHDFDRDRSEKCFGTNQVWAAYDDDDGMPRYYAIIHKVISVNPFKMRISWLNSKTNTELGPLNWTGSGFSKTCGDFRVGKHEFNSSLNSFSHKVRWIKGPRGVVIIFPKKGDVWAVYRNWSPDWNELTPDEVIHKYDMVEVLEDYTEDQGVVVAPLVKVAGFKTVFHRHLNTREIRNIHREEMFRFSHQVPSCLLTGSEAPGAPKGCRELDPAATPVDLLQIVAEAKEEMVDSAEEETKAKHREVDVVEIVEEEITVDTKEKMVRAGENEENVVEIVEEEMMMEAKEKTMIEDSKESDVMEIVDEDIVIEVKEEKTIEVPKEEDVMEIVEEEKMILEGEDRKTKDYNSSRNRMIRSLFEQEEDAVEEMIVEVEEKEIIDEEEEPMEEDFVEIPHLGGTEEKVLKNDEKQRARDDMEDITKETEEEIVENVSDQLVKHNEKQKDAVTGEEVTPEPKDNQSMKNREQRRVSEAQEEIEQARLRSSEEMAQSSVV</sequence>
<feature type="compositionally biased region" description="Basic and acidic residues" evidence="2">
    <location>
        <begin position="952"/>
        <end position="963"/>
    </location>
</feature>
<dbReference type="CDD" id="cd06257">
    <property type="entry name" value="DnaJ"/>
    <property type="match status" value="1"/>
</dbReference>
<feature type="domain" description="J" evidence="3">
    <location>
        <begin position="66"/>
        <end position="130"/>
    </location>
</feature>
<feature type="region of interest" description="Disordered" evidence="2">
    <location>
        <begin position="321"/>
        <end position="383"/>
    </location>
</feature>
<keyword evidence="5" id="KW-1185">Reference proteome</keyword>
<feature type="region of interest" description="Disordered" evidence="2">
    <location>
        <begin position="910"/>
        <end position="1010"/>
    </location>
</feature>
<reference evidence="4" key="1">
    <citation type="submission" date="2022-04" db="EMBL/GenBank/DDBJ databases">
        <title>A functionally conserved STORR gene fusion in Papaver species that diverged 16.8 million years ago.</title>
        <authorList>
            <person name="Catania T."/>
        </authorList>
    </citation>
    <scope>NUCLEOTIDE SEQUENCE</scope>
    <source>
        <strain evidence="4">S-188037</strain>
    </source>
</reference>
<dbReference type="InterPro" id="IPR036869">
    <property type="entry name" value="J_dom_sf"/>
</dbReference>
<dbReference type="Pfam" id="PF00226">
    <property type="entry name" value="DnaJ"/>
    <property type="match status" value="1"/>
</dbReference>
<dbReference type="PANTHER" id="PTHR44137">
    <property type="entry name" value="BNAC03G44070D PROTEIN"/>
    <property type="match status" value="1"/>
</dbReference>
<feature type="compositionally biased region" description="Polar residues" evidence="2">
    <location>
        <begin position="155"/>
        <end position="166"/>
    </location>
</feature>
<dbReference type="AlphaFoldDB" id="A0AAD4XWQ1"/>
<dbReference type="InterPro" id="IPR018253">
    <property type="entry name" value="DnaJ_domain_CS"/>
</dbReference>
<dbReference type="InterPro" id="IPR024593">
    <property type="entry name" value="DUF3444"/>
</dbReference>
<organism evidence="4 5">
    <name type="scientific">Papaver atlanticum</name>
    <dbReference type="NCBI Taxonomy" id="357466"/>
    <lineage>
        <taxon>Eukaryota</taxon>
        <taxon>Viridiplantae</taxon>
        <taxon>Streptophyta</taxon>
        <taxon>Embryophyta</taxon>
        <taxon>Tracheophyta</taxon>
        <taxon>Spermatophyta</taxon>
        <taxon>Magnoliopsida</taxon>
        <taxon>Ranunculales</taxon>
        <taxon>Papaveraceae</taxon>
        <taxon>Papaveroideae</taxon>
        <taxon>Papaver</taxon>
    </lineage>
</organism>
<evidence type="ECO:0000313" key="4">
    <source>
        <dbReference type="EMBL" id="KAI3954157.1"/>
    </source>
</evidence>
<evidence type="ECO:0000259" key="3">
    <source>
        <dbReference type="PROSITE" id="PS50076"/>
    </source>
</evidence>
<name>A0AAD4XWQ1_9MAGN</name>
<feature type="coiled-coil region" evidence="1">
    <location>
        <begin position="735"/>
        <end position="762"/>
    </location>
</feature>
<dbReference type="SMART" id="SM00271">
    <property type="entry name" value="DnaJ"/>
    <property type="match status" value="1"/>
</dbReference>
<evidence type="ECO:0000313" key="5">
    <source>
        <dbReference type="Proteomes" id="UP001202328"/>
    </source>
</evidence>